<proteinExistence type="predicted"/>
<reference evidence="2" key="1">
    <citation type="journal article" date="2019" name="Int. J. Syst. Evol. Microbiol.">
        <title>The Global Catalogue of Microorganisms (GCM) 10K type strain sequencing project: providing services to taxonomists for standard genome sequencing and annotation.</title>
        <authorList>
            <consortium name="The Broad Institute Genomics Platform"/>
            <consortium name="The Broad Institute Genome Sequencing Center for Infectious Disease"/>
            <person name="Wu L."/>
            <person name="Ma J."/>
        </authorList>
    </citation>
    <scope>NUCLEOTIDE SEQUENCE [LARGE SCALE GENOMIC DNA]</scope>
    <source>
        <strain evidence="2">JCM 17525</strain>
    </source>
</reference>
<evidence type="ECO:0008006" key="3">
    <source>
        <dbReference type="Google" id="ProtNLM"/>
    </source>
</evidence>
<comment type="caution">
    <text evidence="1">The sequence shown here is derived from an EMBL/GenBank/DDBJ whole genome shotgun (WGS) entry which is preliminary data.</text>
</comment>
<protein>
    <recommendedName>
        <fullName evidence="3">DUF4468 domain-containing protein</fullName>
    </recommendedName>
</protein>
<organism evidence="1 2">
    <name type="scientific">Corallibacter vietnamensis</name>
    <dbReference type="NCBI Taxonomy" id="904130"/>
    <lineage>
        <taxon>Bacteria</taxon>
        <taxon>Pseudomonadati</taxon>
        <taxon>Bacteroidota</taxon>
        <taxon>Flavobacteriia</taxon>
        <taxon>Flavobacteriales</taxon>
        <taxon>Flavobacteriaceae</taxon>
        <taxon>Corallibacter</taxon>
    </lineage>
</organism>
<sequence length="199" mass="22763">MKNILFVAVLFVSTTIMAQKAKVTKGDWSALKGISVYNLEFDYSNLEIPKYDSEEEFLKDKMAKREEKEVGGGEKFKNSWFADREDRYEPKFIESFNKRWKNNEVSVGKNMGAEYTLKIHTTFLYPGYNVGVMRQNAKLEATISLVKSDNPDTVLFSVNYTKVEGYGAMGNDYNSGYRISEAYAKLGKEFAANIRKKAK</sequence>
<accession>A0ABP7GXI8</accession>
<dbReference type="EMBL" id="BAABBI010000001">
    <property type="protein sequence ID" value="GAA3778315.1"/>
    <property type="molecule type" value="Genomic_DNA"/>
</dbReference>
<keyword evidence="2" id="KW-1185">Reference proteome</keyword>
<gene>
    <name evidence="1" type="ORF">GCM10022271_08210</name>
</gene>
<evidence type="ECO:0000313" key="1">
    <source>
        <dbReference type="EMBL" id="GAA3778315.1"/>
    </source>
</evidence>
<dbReference type="RefSeq" id="WP_344727387.1">
    <property type="nucleotide sequence ID" value="NZ_BAABBI010000001.1"/>
</dbReference>
<dbReference type="Proteomes" id="UP001501456">
    <property type="component" value="Unassembled WGS sequence"/>
</dbReference>
<name>A0ABP7GXI8_9FLAO</name>
<evidence type="ECO:0000313" key="2">
    <source>
        <dbReference type="Proteomes" id="UP001501456"/>
    </source>
</evidence>